<organism evidence="1">
    <name type="scientific">Gaeumannomyces tritici (strain R3-111a-1)</name>
    <name type="common">Wheat and barley take-all root rot fungus</name>
    <name type="synonym">Gaeumannomyces graminis var. tritici</name>
    <dbReference type="NCBI Taxonomy" id="644352"/>
    <lineage>
        <taxon>Eukaryota</taxon>
        <taxon>Fungi</taxon>
        <taxon>Dikarya</taxon>
        <taxon>Ascomycota</taxon>
        <taxon>Pezizomycotina</taxon>
        <taxon>Sordariomycetes</taxon>
        <taxon>Sordariomycetidae</taxon>
        <taxon>Magnaporthales</taxon>
        <taxon>Magnaporthaceae</taxon>
        <taxon>Gaeumannomyces</taxon>
    </lineage>
</organism>
<keyword evidence="3" id="KW-1185">Reference proteome</keyword>
<dbReference type="VEuPathDB" id="FungiDB:GGTG_06207"/>
<reference evidence="1" key="2">
    <citation type="submission" date="2010-07" db="EMBL/GenBank/DDBJ databases">
        <authorList>
            <consortium name="The Broad Institute Genome Sequencing Platform"/>
            <consortium name="Broad Institute Genome Sequencing Center for Infectious Disease"/>
            <person name="Ma L.-J."/>
            <person name="Dead R."/>
            <person name="Young S."/>
            <person name="Zeng Q."/>
            <person name="Koehrsen M."/>
            <person name="Alvarado L."/>
            <person name="Berlin A."/>
            <person name="Chapman S.B."/>
            <person name="Chen Z."/>
            <person name="Freedman E."/>
            <person name="Gellesch M."/>
            <person name="Goldberg J."/>
            <person name="Griggs A."/>
            <person name="Gujja S."/>
            <person name="Heilman E.R."/>
            <person name="Heiman D."/>
            <person name="Hepburn T."/>
            <person name="Howarth C."/>
            <person name="Jen D."/>
            <person name="Larson L."/>
            <person name="Mehta T."/>
            <person name="Neiman D."/>
            <person name="Pearson M."/>
            <person name="Roberts A."/>
            <person name="Saif S."/>
            <person name="Shea T."/>
            <person name="Shenoy N."/>
            <person name="Sisk P."/>
            <person name="Stolte C."/>
            <person name="Sykes S."/>
            <person name="Walk T."/>
            <person name="White J."/>
            <person name="Yandava C."/>
            <person name="Haas B."/>
            <person name="Nusbaum C."/>
            <person name="Birren B."/>
        </authorList>
    </citation>
    <scope>NUCLEOTIDE SEQUENCE</scope>
    <source>
        <strain evidence="1">R3-111a-1</strain>
    </source>
</reference>
<dbReference type="EMBL" id="GL385397">
    <property type="protein sequence ID" value="EJT76286.1"/>
    <property type="molecule type" value="Genomic_DNA"/>
</dbReference>
<evidence type="ECO:0000313" key="1">
    <source>
        <dbReference type="EMBL" id="EJT76286.1"/>
    </source>
</evidence>
<dbReference type="AlphaFoldDB" id="J3NY53"/>
<protein>
    <submittedName>
        <fullName evidence="1 2">Uncharacterized protein</fullName>
    </submittedName>
</protein>
<dbReference type="HOGENOM" id="CLU_2133677_0_0_1"/>
<dbReference type="Proteomes" id="UP000006039">
    <property type="component" value="Unassembled WGS sequence"/>
</dbReference>
<accession>J3NY53</accession>
<dbReference type="GeneID" id="20346665"/>
<evidence type="ECO:0000313" key="2">
    <source>
        <dbReference type="EnsemblFungi" id="EJT76286"/>
    </source>
</evidence>
<reference evidence="3" key="1">
    <citation type="submission" date="2010-07" db="EMBL/GenBank/DDBJ databases">
        <title>The genome sequence of Gaeumannomyces graminis var. tritici strain R3-111a-1.</title>
        <authorList>
            <consortium name="The Broad Institute Genome Sequencing Platform"/>
            <person name="Ma L.-J."/>
            <person name="Dead R."/>
            <person name="Young S."/>
            <person name="Zeng Q."/>
            <person name="Koehrsen M."/>
            <person name="Alvarado L."/>
            <person name="Berlin A."/>
            <person name="Chapman S.B."/>
            <person name="Chen Z."/>
            <person name="Freedman E."/>
            <person name="Gellesch M."/>
            <person name="Goldberg J."/>
            <person name="Griggs A."/>
            <person name="Gujja S."/>
            <person name="Heilman E.R."/>
            <person name="Heiman D."/>
            <person name="Hepburn T."/>
            <person name="Howarth C."/>
            <person name="Jen D."/>
            <person name="Larson L."/>
            <person name="Mehta T."/>
            <person name="Neiman D."/>
            <person name="Pearson M."/>
            <person name="Roberts A."/>
            <person name="Saif S."/>
            <person name="Shea T."/>
            <person name="Shenoy N."/>
            <person name="Sisk P."/>
            <person name="Stolte C."/>
            <person name="Sykes S."/>
            <person name="Walk T."/>
            <person name="White J."/>
            <person name="Yandava C."/>
            <person name="Haas B."/>
            <person name="Nusbaum C."/>
            <person name="Birren B."/>
        </authorList>
    </citation>
    <scope>NUCLEOTIDE SEQUENCE [LARGE SCALE GENOMIC DNA]</scope>
    <source>
        <strain evidence="3">R3-111a-1</strain>
    </source>
</reference>
<dbReference type="EnsemblFungi" id="EJT76286">
    <property type="protein sequence ID" value="EJT76286"/>
    <property type="gene ID" value="GGTG_06207"/>
</dbReference>
<sequence length="113" mass="12219">MSAFYELLSSQSQEFPHSHSPGSIRFSAILAGVPEAALETMEARSKADATVSRLSCASYRYRNSGRNVKVYNASRCRVLSAIQGGPLACCIVPSSSSFYIPCYTPLASRSSRT</sequence>
<dbReference type="RefSeq" id="XP_009222286.1">
    <property type="nucleotide sequence ID" value="XM_009224022.1"/>
</dbReference>
<gene>
    <name evidence="2" type="primary">20346665</name>
    <name evidence="1" type="ORF">GGTG_06207</name>
</gene>
<reference evidence="1" key="3">
    <citation type="submission" date="2010-09" db="EMBL/GenBank/DDBJ databases">
        <title>Annotation of Gaeumannomyces graminis var. tritici R3-111a-1.</title>
        <authorList>
            <consortium name="The Broad Institute Genome Sequencing Platform"/>
            <person name="Ma L.-J."/>
            <person name="Dead R."/>
            <person name="Young S.K."/>
            <person name="Zeng Q."/>
            <person name="Gargeya S."/>
            <person name="Fitzgerald M."/>
            <person name="Haas B."/>
            <person name="Abouelleil A."/>
            <person name="Alvarado L."/>
            <person name="Arachchi H.M."/>
            <person name="Berlin A."/>
            <person name="Brown A."/>
            <person name="Chapman S.B."/>
            <person name="Chen Z."/>
            <person name="Dunbar C."/>
            <person name="Freedman E."/>
            <person name="Gearin G."/>
            <person name="Gellesch M."/>
            <person name="Goldberg J."/>
            <person name="Griggs A."/>
            <person name="Gujja S."/>
            <person name="Heiman D."/>
            <person name="Howarth C."/>
            <person name="Larson L."/>
            <person name="Lui A."/>
            <person name="MacDonald P.J.P."/>
            <person name="Mehta T."/>
            <person name="Montmayeur A."/>
            <person name="Murphy C."/>
            <person name="Neiman D."/>
            <person name="Pearson M."/>
            <person name="Priest M."/>
            <person name="Roberts A."/>
            <person name="Saif S."/>
            <person name="Shea T."/>
            <person name="Shenoy N."/>
            <person name="Sisk P."/>
            <person name="Stolte C."/>
            <person name="Sykes S."/>
            <person name="Yandava C."/>
            <person name="Wortman J."/>
            <person name="Nusbaum C."/>
            <person name="Birren B."/>
        </authorList>
    </citation>
    <scope>NUCLEOTIDE SEQUENCE</scope>
    <source>
        <strain evidence="1">R3-111a-1</strain>
    </source>
</reference>
<evidence type="ECO:0000313" key="3">
    <source>
        <dbReference type="Proteomes" id="UP000006039"/>
    </source>
</evidence>
<reference evidence="2" key="5">
    <citation type="submission" date="2018-04" db="UniProtKB">
        <authorList>
            <consortium name="EnsemblFungi"/>
        </authorList>
    </citation>
    <scope>IDENTIFICATION</scope>
    <source>
        <strain evidence="2">R3-111a-1</strain>
    </source>
</reference>
<reference evidence="2" key="4">
    <citation type="journal article" date="2015" name="G3 (Bethesda)">
        <title>Genome sequences of three phytopathogenic species of the Magnaporthaceae family of fungi.</title>
        <authorList>
            <person name="Okagaki L.H."/>
            <person name="Nunes C.C."/>
            <person name="Sailsbery J."/>
            <person name="Clay B."/>
            <person name="Brown D."/>
            <person name="John T."/>
            <person name="Oh Y."/>
            <person name="Young N."/>
            <person name="Fitzgerald M."/>
            <person name="Haas B.J."/>
            <person name="Zeng Q."/>
            <person name="Young S."/>
            <person name="Adiconis X."/>
            <person name="Fan L."/>
            <person name="Levin J.Z."/>
            <person name="Mitchell T.K."/>
            <person name="Okubara P.A."/>
            <person name="Farman M.L."/>
            <person name="Kohn L.M."/>
            <person name="Birren B."/>
            <person name="Ma L.-J."/>
            <person name="Dean R.A."/>
        </authorList>
    </citation>
    <scope>NUCLEOTIDE SEQUENCE</scope>
    <source>
        <strain evidence="2">R3-111a-1</strain>
    </source>
</reference>
<name>J3NY53_GAET3</name>
<proteinExistence type="predicted"/>